<name>A0A645CNG6_9ZZZZ</name>
<dbReference type="PANTHER" id="PTHR18964:SF110">
    <property type="entry name" value="TRANSCRIPTIONAL REGULATOR, XYLR-RELATED"/>
    <property type="match status" value="1"/>
</dbReference>
<reference evidence="1" key="1">
    <citation type="submission" date="2019-08" db="EMBL/GenBank/DDBJ databases">
        <authorList>
            <person name="Kucharzyk K."/>
            <person name="Murdoch R.W."/>
            <person name="Higgins S."/>
            <person name="Loffler F."/>
        </authorList>
    </citation>
    <scope>NUCLEOTIDE SEQUENCE</scope>
</reference>
<comment type="caution">
    <text evidence="1">The sequence shown here is derived from an EMBL/GenBank/DDBJ whole genome shotgun (WGS) entry which is preliminary data.</text>
</comment>
<dbReference type="InterPro" id="IPR049874">
    <property type="entry name" value="ROK_cs"/>
</dbReference>
<dbReference type="EMBL" id="VSSQ01028643">
    <property type="protein sequence ID" value="MPM78439.1"/>
    <property type="molecule type" value="Genomic_DNA"/>
</dbReference>
<dbReference type="PROSITE" id="PS01125">
    <property type="entry name" value="ROK"/>
    <property type="match status" value="1"/>
</dbReference>
<dbReference type="PANTHER" id="PTHR18964">
    <property type="entry name" value="ROK (REPRESSOR, ORF, KINASE) FAMILY"/>
    <property type="match status" value="1"/>
</dbReference>
<gene>
    <name evidence="1" type="primary">nanK_6</name>
    <name evidence="1" type="ORF">SDC9_125450</name>
</gene>
<dbReference type="SUPFAM" id="SSF53067">
    <property type="entry name" value="Actin-like ATPase domain"/>
    <property type="match status" value="2"/>
</dbReference>
<dbReference type="GO" id="GO:0009384">
    <property type="term" value="F:N-acylmannosamine kinase activity"/>
    <property type="evidence" value="ECO:0007669"/>
    <property type="project" value="UniProtKB-EC"/>
</dbReference>
<accession>A0A645CNG6</accession>
<dbReference type="EC" id="2.7.1.60" evidence="1"/>
<keyword evidence="1" id="KW-0808">Transferase</keyword>
<evidence type="ECO:0000313" key="1">
    <source>
        <dbReference type="EMBL" id="MPM78439.1"/>
    </source>
</evidence>
<dbReference type="InterPro" id="IPR043129">
    <property type="entry name" value="ATPase_NBD"/>
</dbReference>
<organism evidence="1">
    <name type="scientific">bioreactor metagenome</name>
    <dbReference type="NCBI Taxonomy" id="1076179"/>
    <lineage>
        <taxon>unclassified sequences</taxon>
        <taxon>metagenomes</taxon>
        <taxon>ecological metagenomes</taxon>
    </lineage>
</organism>
<proteinExistence type="predicted"/>
<dbReference type="InterPro" id="IPR000600">
    <property type="entry name" value="ROK"/>
</dbReference>
<dbReference type="Pfam" id="PF00480">
    <property type="entry name" value="ROK"/>
    <property type="match status" value="1"/>
</dbReference>
<keyword evidence="1" id="KW-0418">Kinase</keyword>
<sequence>MQELAYKKTDEIEMHCVPDLGLLLADELEKFIDENRLDRYKLLGIGLALPGVIDEEKKQITFAPTLRMTNISIDGLIAHLRYPVYVENDGTSGGYAEYFLQPEKSSMAYLSLENGVGGAVLLNGAPYFGMHHRSGEFGHMCVEPGGLACACGKNGCMECYCSAKRISTDLGITLEEFFAGLEQHNPEYETLWEDLLQHLAIGINNIRMALDCDVVLGGFLSQYMTPFLPDLRRRTAALNTFEDNADYIDLCLYPRRAVMLGVALYFIRDFIETI</sequence>
<dbReference type="AlphaFoldDB" id="A0A645CNG6"/>
<protein>
    <submittedName>
        <fullName evidence="1">N-acetylmannosamine kinase</fullName>
        <ecNumber evidence="1">2.7.1.60</ecNumber>
    </submittedName>
</protein>
<dbReference type="Gene3D" id="3.30.420.40">
    <property type="match status" value="2"/>
</dbReference>